<reference evidence="1 2" key="1">
    <citation type="submission" date="2017-05" db="EMBL/GenBank/DDBJ databases">
        <authorList>
            <person name="Song R."/>
            <person name="Chenine A.L."/>
            <person name="Ruprecht R.M."/>
        </authorList>
    </citation>
    <scope>NUCLEOTIDE SEQUENCE [LARGE SCALE GENOMIC DNA]</scope>
    <source>
        <strain evidence="1 2">DSM 26136</strain>
    </source>
</reference>
<proteinExistence type="predicted"/>
<evidence type="ECO:0000313" key="1">
    <source>
        <dbReference type="EMBL" id="ARU03473.1"/>
    </source>
</evidence>
<dbReference type="KEGG" id="cser:CCO03_01150"/>
<dbReference type="EMBL" id="CP021455">
    <property type="protein sequence ID" value="ARU03473.1"/>
    <property type="molecule type" value="Genomic_DNA"/>
</dbReference>
<keyword evidence="2" id="KW-1185">Reference proteome</keyword>
<name>A0A1Y0EIM6_9BURK</name>
<evidence type="ECO:0000313" key="2">
    <source>
        <dbReference type="Proteomes" id="UP000196138"/>
    </source>
</evidence>
<dbReference type="RefSeq" id="WP_087276121.1">
    <property type="nucleotide sequence ID" value="NZ_CP021455.1"/>
</dbReference>
<sequence length="129" mass="14304">MAAVAKTNAKSKSAELSIQIARAMTDQFQAQLEAWRAKLSVDQAQIETSQAELQTRHADMQPANQGRAGWLVQDRALVGVAEHAELQPNGWRSAAARWPSIESWPFPPAQRCVSPLLNDWEYSSVAVFM</sequence>
<dbReference type="Proteomes" id="UP000196138">
    <property type="component" value="Chromosome"/>
</dbReference>
<accession>A0A1Y0EIM6</accession>
<organism evidence="1 2">
    <name type="scientific">Comamonas serinivorans</name>
    <dbReference type="NCBI Taxonomy" id="1082851"/>
    <lineage>
        <taxon>Bacteria</taxon>
        <taxon>Pseudomonadati</taxon>
        <taxon>Pseudomonadota</taxon>
        <taxon>Betaproteobacteria</taxon>
        <taxon>Burkholderiales</taxon>
        <taxon>Comamonadaceae</taxon>
        <taxon>Comamonas</taxon>
    </lineage>
</organism>
<protein>
    <submittedName>
        <fullName evidence="1">Uncharacterized protein</fullName>
    </submittedName>
</protein>
<gene>
    <name evidence="1" type="ORF">CCO03_01150</name>
</gene>
<dbReference type="AlphaFoldDB" id="A0A1Y0EIM6"/>